<evidence type="ECO:0000313" key="13">
    <source>
        <dbReference type="Proteomes" id="UP000238479"/>
    </source>
</evidence>
<comment type="similarity">
    <text evidence="1">Belongs to the HIBADH-related family. NP60 subfamily.</text>
</comment>
<feature type="domain" description="6-phosphogluconate dehydrogenase NADP-binding" evidence="10">
    <location>
        <begin position="2"/>
        <end position="161"/>
    </location>
</feature>
<evidence type="ECO:0000256" key="9">
    <source>
        <dbReference type="PIRSR" id="PIRSR000103-1"/>
    </source>
</evidence>
<dbReference type="GO" id="GO:0051287">
    <property type="term" value="F:NAD binding"/>
    <property type="evidence" value="ECO:0007669"/>
    <property type="project" value="InterPro"/>
</dbReference>
<protein>
    <submittedName>
        <fullName evidence="12">Putative glyoxylate reductase</fullName>
        <ecNumber evidence="12">1.1.1.26</ecNumber>
    </submittedName>
</protein>
<dbReference type="PANTHER" id="PTHR43580:SF9">
    <property type="entry name" value="GLYOXYLATE_SUCCINIC SEMIALDEHYDE REDUCTASE 1"/>
    <property type="match status" value="1"/>
</dbReference>
<evidence type="ECO:0000256" key="8">
    <source>
        <dbReference type="ARBA" id="ARBA00056683"/>
    </source>
</evidence>
<proteinExistence type="inferred from homology"/>
<feature type="active site" evidence="9">
    <location>
        <position position="170"/>
    </location>
</feature>
<evidence type="ECO:0000256" key="1">
    <source>
        <dbReference type="ARBA" id="ARBA00007598"/>
    </source>
</evidence>
<organism evidence="12 13">
    <name type="scientific">Rosa chinensis</name>
    <name type="common">China rose</name>
    <dbReference type="NCBI Taxonomy" id="74649"/>
    <lineage>
        <taxon>Eukaryota</taxon>
        <taxon>Viridiplantae</taxon>
        <taxon>Streptophyta</taxon>
        <taxon>Embryophyta</taxon>
        <taxon>Tracheophyta</taxon>
        <taxon>Spermatophyta</taxon>
        <taxon>Magnoliopsida</taxon>
        <taxon>eudicotyledons</taxon>
        <taxon>Gunneridae</taxon>
        <taxon>Pentapetalae</taxon>
        <taxon>rosids</taxon>
        <taxon>fabids</taxon>
        <taxon>Rosales</taxon>
        <taxon>Rosaceae</taxon>
        <taxon>Rosoideae</taxon>
        <taxon>Rosoideae incertae sedis</taxon>
        <taxon>Rosa</taxon>
    </lineage>
</organism>
<evidence type="ECO:0000259" key="11">
    <source>
        <dbReference type="Pfam" id="PF14833"/>
    </source>
</evidence>
<dbReference type="InterPro" id="IPR036291">
    <property type="entry name" value="NAD(P)-bd_dom_sf"/>
</dbReference>
<dbReference type="Gramene" id="PRQ45974">
    <property type="protein sequence ID" value="PRQ45974"/>
    <property type="gene ID" value="RchiOBHm_Chr3g0497571"/>
</dbReference>
<dbReference type="InterPro" id="IPR008927">
    <property type="entry name" value="6-PGluconate_DH-like_C_sf"/>
</dbReference>
<dbReference type="GO" id="GO:0050661">
    <property type="term" value="F:NADP binding"/>
    <property type="evidence" value="ECO:0007669"/>
    <property type="project" value="InterPro"/>
</dbReference>
<keyword evidence="4" id="KW-0346">Stress response</keyword>
<dbReference type="Proteomes" id="UP000238479">
    <property type="component" value="Chromosome 3"/>
</dbReference>
<gene>
    <name evidence="12" type="ORF">RchiOBHm_Chr3g0497571</name>
</gene>
<keyword evidence="3 12" id="KW-0560">Oxidoreductase</keyword>
<evidence type="ECO:0000256" key="2">
    <source>
        <dbReference type="ARBA" id="ARBA00022857"/>
    </source>
</evidence>
<evidence type="ECO:0000256" key="6">
    <source>
        <dbReference type="ARBA" id="ARBA00052582"/>
    </source>
</evidence>
<dbReference type="InterPro" id="IPR013328">
    <property type="entry name" value="6PGD_dom2"/>
</dbReference>
<dbReference type="FunFam" id="1.10.1040.10:FF:000016">
    <property type="entry name" value="Glyoxylate/succinic semialdehyde reductase 2"/>
    <property type="match status" value="1"/>
</dbReference>
<dbReference type="OrthoDB" id="435038at2759"/>
<dbReference type="PIRSF" id="PIRSF000103">
    <property type="entry name" value="HIBADH"/>
    <property type="match status" value="1"/>
</dbReference>
<feature type="domain" description="3-hydroxyisobutyrate dehydrogenase-like NAD-binding" evidence="11">
    <location>
        <begin position="164"/>
        <end position="282"/>
    </location>
</feature>
<dbReference type="Pfam" id="PF14833">
    <property type="entry name" value="NAD_binding_11"/>
    <property type="match status" value="1"/>
</dbReference>
<keyword evidence="2" id="KW-0521">NADP</keyword>
<evidence type="ECO:0000256" key="4">
    <source>
        <dbReference type="ARBA" id="ARBA00023016"/>
    </source>
</evidence>
<dbReference type="SUPFAM" id="SSF51735">
    <property type="entry name" value="NAD(P)-binding Rossmann-fold domains"/>
    <property type="match status" value="1"/>
</dbReference>
<comment type="function">
    <text evidence="8">Catalyzes the NADPH-dependent reduction of glyoxylate to glycolate as well as succinic semialdehyde (SSA) to gamma-hydroxybutyrate in vitro. May function in redox homeostasis and play a role in oxidative stress tolerance by detoxifying glyoxylate and SSA generated in glycolate metabolism and GABA metabolism, respectively.</text>
</comment>
<evidence type="ECO:0000256" key="5">
    <source>
        <dbReference type="ARBA" id="ARBA00023027"/>
    </source>
</evidence>
<dbReference type="EC" id="1.1.1.26" evidence="12"/>
<dbReference type="STRING" id="74649.A0A2P6RHR8"/>
<comment type="caution">
    <text evidence="12">The sequence shown here is derived from an EMBL/GenBank/DDBJ whole genome shotgun (WGS) entry which is preliminary data.</text>
</comment>
<keyword evidence="5" id="KW-0520">NAD</keyword>
<evidence type="ECO:0000256" key="3">
    <source>
        <dbReference type="ARBA" id="ARBA00023002"/>
    </source>
</evidence>
<sequence length="294" mass="30987">MEVGFLGLGIMGKAIAMNLLRHGFKVTVWNRTLSKCDELVEHGASVAESPAAVVKKCKFTFTMLSDPSAALAVVFGKDGIVEHISGGKGYIDMSTVDAGTSSKISEVITKKGGYFLEAPVSGSKKPAEDGQLVILAAGEQALYEEVLPAFNVIGKKSFYLGQVGNGAKMKLVVNMIMGSMMNAFSEGLVLAGRSGLDPSVLLDVLDLGGIANPMFRLKGPTMIQGSHSPAFPLKHQQKDMRLALSLGDETAVSMPVAAAANEAFKKARSMGLGELDFSAVYETVKALEPPSQIS</sequence>
<accession>A0A2P6RHR8</accession>
<dbReference type="AlphaFoldDB" id="A0A2P6RHR8"/>
<name>A0A2P6RHR8_ROSCH</name>
<dbReference type="InterPro" id="IPR029154">
    <property type="entry name" value="HIBADH-like_NADP-bd"/>
</dbReference>
<dbReference type="InterPro" id="IPR006115">
    <property type="entry name" value="6PGDH_NADP-bd"/>
</dbReference>
<evidence type="ECO:0000259" key="10">
    <source>
        <dbReference type="Pfam" id="PF03446"/>
    </source>
</evidence>
<dbReference type="GO" id="GO:0047964">
    <property type="term" value="F:glyoxylate reductase (NADH) activity"/>
    <property type="evidence" value="ECO:0007669"/>
    <property type="project" value="UniProtKB-EC"/>
</dbReference>
<dbReference type="FunFam" id="3.40.50.720:FF:000058">
    <property type="entry name" value="Putative oxidoreductase GLYR1 homolog"/>
    <property type="match status" value="1"/>
</dbReference>
<reference evidence="12 13" key="1">
    <citation type="journal article" date="2018" name="Nat. Genet.">
        <title>The Rosa genome provides new insights in the design of modern roses.</title>
        <authorList>
            <person name="Bendahmane M."/>
        </authorList>
    </citation>
    <scope>NUCLEOTIDE SEQUENCE [LARGE SCALE GENOMIC DNA]</scope>
    <source>
        <strain evidence="13">cv. Old Blush</strain>
    </source>
</reference>
<dbReference type="OMA" id="LHDKDFG"/>
<comment type="catalytic activity">
    <reaction evidence="7">
        <text>glycolate + NADP(+) = glyoxylate + NADPH + H(+)</text>
        <dbReference type="Rhea" id="RHEA:10992"/>
        <dbReference type="ChEBI" id="CHEBI:15378"/>
        <dbReference type="ChEBI" id="CHEBI:29805"/>
        <dbReference type="ChEBI" id="CHEBI:36655"/>
        <dbReference type="ChEBI" id="CHEBI:57783"/>
        <dbReference type="ChEBI" id="CHEBI:58349"/>
        <dbReference type="EC" id="1.1.1.79"/>
    </reaction>
</comment>
<evidence type="ECO:0000256" key="7">
    <source>
        <dbReference type="ARBA" id="ARBA00052769"/>
    </source>
</evidence>
<dbReference type="InterPro" id="IPR015815">
    <property type="entry name" value="HIBADH-related"/>
</dbReference>
<dbReference type="GO" id="GO:0005829">
    <property type="term" value="C:cytosol"/>
    <property type="evidence" value="ECO:0007669"/>
    <property type="project" value="TreeGrafter"/>
</dbReference>
<dbReference type="Gene3D" id="1.10.1040.10">
    <property type="entry name" value="N-(1-d-carboxylethyl)-l-norvaline Dehydrogenase, domain 2"/>
    <property type="match status" value="1"/>
</dbReference>
<evidence type="ECO:0000313" key="12">
    <source>
        <dbReference type="EMBL" id="PRQ45974.1"/>
    </source>
</evidence>
<dbReference type="Pfam" id="PF03446">
    <property type="entry name" value="NAD_binding_2"/>
    <property type="match status" value="1"/>
</dbReference>
<dbReference type="InterPro" id="IPR051265">
    <property type="entry name" value="HIBADH-related_NP60_sf"/>
</dbReference>
<comment type="catalytic activity">
    <reaction evidence="6">
        <text>4-hydroxybutanoate + NADP(+) = succinate semialdehyde + NADPH + H(+)</text>
        <dbReference type="Rhea" id="RHEA:26381"/>
        <dbReference type="ChEBI" id="CHEBI:15378"/>
        <dbReference type="ChEBI" id="CHEBI:16724"/>
        <dbReference type="ChEBI" id="CHEBI:57706"/>
        <dbReference type="ChEBI" id="CHEBI:57783"/>
        <dbReference type="ChEBI" id="CHEBI:58349"/>
        <dbReference type="EC" id="1.1.1.n11"/>
    </reaction>
</comment>
<dbReference type="SUPFAM" id="SSF48179">
    <property type="entry name" value="6-phosphogluconate dehydrogenase C-terminal domain-like"/>
    <property type="match status" value="1"/>
</dbReference>
<keyword evidence="13" id="KW-1185">Reference proteome</keyword>
<dbReference type="PANTHER" id="PTHR43580">
    <property type="entry name" value="OXIDOREDUCTASE GLYR1-RELATED"/>
    <property type="match status" value="1"/>
</dbReference>
<dbReference type="GO" id="GO:0030267">
    <property type="term" value="F:glyoxylate reductase (NADPH) activity"/>
    <property type="evidence" value="ECO:0007669"/>
    <property type="project" value="UniProtKB-EC"/>
</dbReference>
<dbReference type="Gene3D" id="3.40.50.720">
    <property type="entry name" value="NAD(P)-binding Rossmann-like Domain"/>
    <property type="match status" value="1"/>
</dbReference>
<dbReference type="EMBL" id="PDCK01000041">
    <property type="protein sequence ID" value="PRQ45974.1"/>
    <property type="molecule type" value="Genomic_DNA"/>
</dbReference>